<dbReference type="GO" id="GO:0005581">
    <property type="term" value="C:collagen trimer"/>
    <property type="evidence" value="ECO:0007669"/>
    <property type="project" value="UniProtKB-KW"/>
</dbReference>
<dbReference type="AlphaFoldDB" id="A0AA35XE03"/>
<comment type="caution">
    <text evidence="2">The sequence shown here is derived from an EMBL/GenBank/DDBJ whole genome shotgun (WGS) entry which is preliminary data.</text>
</comment>
<accession>A0AA35XE03</accession>
<dbReference type="EMBL" id="CASHTH010003689">
    <property type="protein sequence ID" value="CAI8047995.1"/>
    <property type="molecule type" value="Genomic_DNA"/>
</dbReference>
<feature type="domain" description="VWFA" evidence="1">
    <location>
        <begin position="41"/>
        <end position="228"/>
    </location>
</feature>
<protein>
    <submittedName>
        <fullName evidence="2">Collagen alpha-6(VI) chain</fullName>
    </submittedName>
</protein>
<sequence length="250" mass="28353">MNRRQSANEPEPLPVDPIPFNVEEHGSRYRRSHRDNCREQYILFVLDASGSIDKRWFDRVTDLLAELVRYFCKPIRVATMTFDNQFYAEFCFDEFDNSPLGRVGASAAINATDYRRHGRSTHTAGAAKCVCEYMLTDTCGYPVNAGCTDVIFFTDGRANDPSLDICTEIQCLHNRRGVDTFAIGVGNYDDLSLGCYGENDLQLDEYHIFDFSNFASLEREFKIVIQKLLNTALYGGEYNCTSPGVDPRGH</sequence>
<name>A0AA35XE03_GEOBA</name>
<dbReference type="PANTHER" id="PTHR24020">
    <property type="entry name" value="COLLAGEN ALPHA"/>
    <property type="match status" value="1"/>
</dbReference>
<dbReference type="InterPro" id="IPR036465">
    <property type="entry name" value="vWFA_dom_sf"/>
</dbReference>
<gene>
    <name evidence="2" type="ORF">GBAR_LOCUS26522</name>
</gene>
<evidence type="ECO:0000313" key="2">
    <source>
        <dbReference type="EMBL" id="CAI8047995.1"/>
    </source>
</evidence>
<dbReference type="InterPro" id="IPR002035">
    <property type="entry name" value="VWF_A"/>
</dbReference>
<dbReference type="PROSITE" id="PS50234">
    <property type="entry name" value="VWFA"/>
    <property type="match status" value="1"/>
</dbReference>
<reference evidence="2" key="1">
    <citation type="submission" date="2023-03" db="EMBL/GenBank/DDBJ databases">
        <authorList>
            <person name="Steffen K."/>
            <person name="Cardenas P."/>
        </authorList>
    </citation>
    <scope>NUCLEOTIDE SEQUENCE</scope>
</reference>
<keyword evidence="2" id="KW-0176">Collagen</keyword>
<organism evidence="2 3">
    <name type="scientific">Geodia barretti</name>
    <name type="common">Barrett's horny sponge</name>
    <dbReference type="NCBI Taxonomy" id="519541"/>
    <lineage>
        <taxon>Eukaryota</taxon>
        <taxon>Metazoa</taxon>
        <taxon>Porifera</taxon>
        <taxon>Demospongiae</taxon>
        <taxon>Heteroscleromorpha</taxon>
        <taxon>Tetractinellida</taxon>
        <taxon>Astrophorina</taxon>
        <taxon>Geodiidae</taxon>
        <taxon>Geodia</taxon>
    </lineage>
</organism>
<dbReference type="SUPFAM" id="SSF53300">
    <property type="entry name" value="vWA-like"/>
    <property type="match status" value="1"/>
</dbReference>
<dbReference type="Proteomes" id="UP001174909">
    <property type="component" value="Unassembled WGS sequence"/>
</dbReference>
<keyword evidence="3" id="KW-1185">Reference proteome</keyword>
<dbReference type="InterPro" id="IPR050525">
    <property type="entry name" value="ECM_Assembly_Org"/>
</dbReference>
<dbReference type="Pfam" id="PF00092">
    <property type="entry name" value="VWA"/>
    <property type="match status" value="1"/>
</dbReference>
<evidence type="ECO:0000259" key="1">
    <source>
        <dbReference type="PROSITE" id="PS50234"/>
    </source>
</evidence>
<evidence type="ECO:0000313" key="3">
    <source>
        <dbReference type="Proteomes" id="UP001174909"/>
    </source>
</evidence>
<dbReference type="CDD" id="cd01450">
    <property type="entry name" value="vWFA_subfamily_ECM"/>
    <property type="match status" value="1"/>
</dbReference>
<proteinExistence type="predicted"/>
<dbReference type="Gene3D" id="3.40.50.410">
    <property type="entry name" value="von Willebrand factor, type A domain"/>
    <property type="match status" value="1"/>
</dbReference>
<dbReference type="SMART" id="SM00327">
    <property type="entry name" value="VWA"/>
    <property type="match status" value="1"/>
</dbReference>